<dbReference type="AlphaFoldDB" id="A0A7I7Q860"/>
<proteinExistence type="predicted"/>
<keyword evidence="2" id="KW-1185">Reference proteome</keyword>
<evidence type="ECO:0000313" key="1">
    <source>
        <dbReference type="EMBL" id="BBY22272.1"/>
    </source>
</evidence>
<accession>A0A7I7Q860</accession>
<name>A0A7I7Q860_9MYCO</name>
<dbReference type="Proteomes" id="UP000467130">
    <property type="component" value="Chromosome"/>
</dbReference>
<gene>
    <name evidence="1" type="ORF">MSTO_24770</name>
</gene>
<dbReference type="EMBL" id="AP022587">
    <property type="protein sequence ID" value="BBY22272.1"/>
    <property type="molecule type" value="Genomic_DNA"/>
</dbReference>
<organism evidence="1 2">
    <name type="scientific">Mycobacterium stomatepiae</name>
    <dbReference type="NCBI Taxonomy" id="470076"/>
    <lineage>
        <taxon>Bacteria</taxon>
        <taxon>Bacillati</taxon>
        <taxon>Actinomycetota</taxon>
        <taxon>Actinomycetes</taxon>
        <taxon>Mycobacteriales</taxon>
        <taxon>Mycobacteriaceae</taxon>
        <taxon>Mycobacterium</taxon>
        <taxon>Mycobacterium simiae complex</taxon>
    </lineage>
</organism>
<reference evidence="1 2" key="1">
    <citation type="journal article" date="2019" name="Emerg. Microbes Infect.">
        <title>Comprehensive subspecies identification of 175 nontuberculous mycobacteria species based on 7547 genomic profiles.</title>
        <authorList>
            <person name="Matsumoto Y."/>
            <person name="Kinjo T."/>
            <person name="Motooka D."/>
            <person name="Nabeya D."/>
            <person name="Jung N."/>
            <person name="Uechi K."/>
            <person name="Horii T."/>
            <person name="Iida T."/>
            <person name="Fujita J."/>
            <person name="Nakamura S."/>
        </authorList>
    </citation>
    <scope>NUCLEOTIDE SEQUENCE [LARGE SCALE GENOMIC DNA]</scope>
    <source>
        <strain evidence="1 2">JCM 17783</strain>
    </source>
</reference>
<dbReference type="KEGG" id="msto:MSTO_24770"/>
<sequence>MVVLAVLSVDGCERDDSKPSPTYQHGYNAGRSDQVKRLIKQGELPIKACDDSLRADKSAQGYSLDDEAVYKQACLDALRAEGISPDAGF</sequence>
<protein>
    <submittedName>
        <fullName evidence="1">Uncharacterized protein</fullName>
    </submittedName>
</protein>
<evidence type="ECO:0000313" key="2">
    <source>
        <dbReference type="Proteomes" id="UP000467130"/>
    </source>
</evidence>